<protein>
    <submittedName>
        <fullName evidence="1">Uncharacterized protein</fullName>
    </submittedName>
</protein>
<reference evidence="1" key="1">
    <citation type="submission" date="2022-10" db="EMBL/GenBank/DDBJ databases">
        <title>The complete genomes of actinobacterial strains from the NBC collection.</title>
        <authorList>
            <person name="Joergensen T.S."/>
            <person name="Alvarez Arevalo M."/>
            <person name="Sterndorff E.B."/>
            <person name="Faurdal D."/>
            <person name="Vuksanovic O."/>
            <person name="Mourched A.-S."/>
            <person name="Charusanti P."/>
            <person name="Shaw S."/>
            <person name="Blin K."/>
            <person name="Weber T."/>
        </authorList>
    </citation>
    <scope>NUCLEOTIDE SEQUENCE</scope>
    <source>
        <strain evidence="1">NBC_00222</strain>
    </source>
</reference>
<dbReference type="RefSeq" id="WP_328956832.1">
    <property type="nucleotide sequence ID" value="NZ_CP108110.1"/>
</dbReference>
<accession>A0ABZ1U817</accession>
<keyword evidence="2" id="KW-1185">Reference proteome</keyword>
<gene>
    <name evidence="1" type="ORF">OHA16_26480</name>
</gene>
<sequence length="52" mass="5932">MAADLRHVGVTCKVTRAKVPGQRQPAVQLKLRIPKDYRDRLVIKEDDFASKL</sequence>
<proteinExistence type="predicted"/>
<dbReference type="EMBL" id="CP108110">
    <property type="protein sequence ID" value="WUQ86189.1"/>
    <property type="molecule type" value="Genomic_DNA"/>
</dbReference>
<organism evidence="1 2">
    <name type="scientific">Kitasatospora purpeofusca</name>
    <dbReference type="NCBI Taxonomy" id="67352"/>
    <lineage>
        <taxon>Bacteria</taxon>
        <taxon>Bacillati</taxon>
        <taxon>Actinomycetota</taxon>
        <taxon>Actinomycetes</taxon>
        <taxon>Kitasatosporales</taxon>
        <taxon>Streptomycetaceae</taxon>
        <taxon>Kitasatospora</taxon>
    </lineage>
</organism>
<evidence type="ECO:0000313" key="1">
    <source>
        <dbReference type="EMBL" id="WUQ86189.1"/>
    </source>
</evidence>
<name>A0ABZ1U817_9ACTN</name>
<evidence type="ECO:0000313" key="2">
    <source>
        <dbReference type="Proteomes" id="UP001432222"/>
    </source>
</evidence>
<dbReference type="Proteomes" id="UP001432222">
    <property type="component" value="Chromosome"/>
</dbReference>